<accession>U3GSE2</accession>
<dbReference type="PATRIC" id="fig|1348662.3.peg.502"/>
<dbReference type="PANTHER" id="PTHR13370">
    <property type="entry name" value="RNA METHYLASE-RELATED"/>
    <property type="match status" value="1"/>
</dbReference>
<dbReference type="InterPro" id="IPR001091">
    <property type="entry name" value="RM_Methyltransferase"/>
</dbReference>
<evidence type="ECO:0000313" key="7">
    <source>
        <dbReference type="Proteomes" id="UP000016943"/>
    </source>
</evidence>
<evidence type="ECO:0000313" key="6">
    <source>
        <dbReference type="EMBL" id="AGU14184.1"/>
    </source>
</evidence>
<dbReference type="PROSITE" id="PS00092">
    <property type="entry name" value="N6_MTASE"/>
    <property type="match status" value="1"/>
</dbReference>
<dbReference type="OrthoDB" id="9773060at2"/>
<sequence>MIKVIHGDTLKVLPTLDTDSVDAVITDPPYSSGGLHSTNRKQSTGQKYMRVQENYVDFSGDNRDQRSFLLWFNLWLTEALRITKPGGIIAVFTDWRQLPSVTDALQVGGVVWRGIVPWHKPNGRRCKGRYANMCEYVVWGTNGARPLEGGALGGFWQQSTPAKAKRFHMTEKPVELMEFLLGLVPEGGTVLDPFAGSGSTLVAAQNLGLNAIGVEALAHNVQITKDRLAANEQTLWAKHAEVVKEGEDNEDHSV</sequence>
<dbReference type="Gene3D" id="3.40.50.150">
    <property type="entry name" value="Vaccinia Virus protein VP39"/>
    <property type="match status" value="1"/>
</dbReference>
<gene>
    <name evidence="6" type="ORF">CARG_02545</name>
</gene>
<dbReference type="GO" id="GO:0009007">
    <property type="term" value="F:site-specific DNA-methyltransferase (adenine-specific) activity"/>
    <property type="evidence" value="ECO:0007669"/>
    <property type="project" value="TreeGrafter"/>
</dbReference>
<organism evidence="6 7">
    <name type="scientific">Corynebacterium argentoratense DSM 44202</name>
    <dbReference type="NCBI Taxonomy" id="1348662"/>
    <lineage>
        <taxon>Bacteria</taxon>
        <taxon>Bacillati</taxon>
        <taxon>Actinomycetota</taxon>
        <taxon>Actinomycetes</taxon>
        <taxon>Mycobacteriales</taxon>
        <taxon>Corynebacteriaceae</taxon>
        <taxon>Corynebacterium</taxon>
    </lineage>
</organism>
<dbReference type="RefSeq" id="WP_020975813.1">
    <property type="nucleotide sequence ID" value="NC_022198.1"/>
</dbReference>
<dbReference type="GO" id="GO:0005737">
    <property type="term" value="C:cytoplasm"/>
    <property type="evidence" value="ECO:0007669"/>
    <property type="project" value="TreeGrafter"/>
</dbReference>
<reference evidence="6 7" key="1">
    <citation type="journal article" date="2013" name="Genome Announc.">
        <title>Whole-Genome Sequence of the Clinical Strain Corynebacterium argentoratense DSM 44202, Isolated from a Human Throat Specimen.</title>
        <authorList>
            <person name="Bomholt C."/>
            <person name="Glaub A."/>
            <person name="Gravermann K."/>
            <person name="Albersmeier A."/>
            <person name="Brinkrolf K."/>
            <person name="Ruckert C."/>
            <person name="Tauch A."/>
        </authorList>
    </citation>
    <scope>NUCLEOTIDE SEQUENCE [LARGE SCALE GENOMIC DNA]</scope>
    <source>
        <strain evidence="6">DSM 44202</strain>
    </source>
</reference>
<dbReference type="PRINTS" id="PR00508">
    <property type="entry name" value="S21N4MTFRASE"/>
</dbReference>
<dbReference type="AlphaFoldDB" id="U3GSE2"/>
<keyword evidence="7" id="KW-1185">Reference proteome</keyword>
<dbReference type="Pfam" id="PF01555">
    <property type="entry name" value="N6_N4_Mtase"/>
    <property type="match status" value="1"/>
</dbReference>
<dbReference type="InterPro" id="IPR002052">
    <property type="entry name" value="DNA_methylase_N6_adenine_CS"/>
</dbReference>
<dbReference type="GO" id="GO:0032259">
    <property type="term" value="P:methylation"/>
    <property type="evidence" value="ECO:0007669"/>
    <property type="project" value="UniProtKB-KW"/>
</dbReference>
<dbReference type="eggNOG" id="COG0863">
    <property type="taxonomic scope" value="Bacteria"/>
</dbReference>
<dbReference type="Proteomes" id="UP000016943">
    <property type="component" value="Chromosome"/>
</dbReference>
<dbReference type="EMBL" id="CP006365">
    <property type="protein sequence ID" value="AGU14184.1"/>
    <property type="molecule type" value="Genomic_DNA"/>
</dbReference>
<dbReference type="KEGG" id="caz:CARG_02545"/>
<dbReference type="STRING" id="1348662.CARG_02545"/>
<feature type="domain" description="DNA methylase N-4/N-6" evidence="5">
    <location>
        <begin position="21"/>
        <end position="225"/>
    </location>
</feature>
<dbReference type="SUPFAM" id="SSF53335">
    <property type="entry name" value="S-adenosyl-L-methionine-dependent methyltransferases"/>
    <property type="match status" value="1"/>
</dbReference>
<dbReference type="GO" id="GO:0008170">
    <property type="term" value="F:N-methyltransferase activity"/>
    <property type="evidence" value="ECO:0007669"/>
    <property type="project" value="InterPro"/>
</dbReference>
<protein>
    <recommendedName>
        <fullName evidence="4">Methyltransferase</fullName>
        <ecNumber evidence="4">2.1.1.-</ecNumber>
    </recommendedName>
</protein>
<dbReference type="InterPro" id="IPR029063">
    <property type="entry name" value="SAM-dependent_MTases_sf"/>
</dbReference>
<dbReference type="GeneID" id="78249350"/>
<proteinExistence type="inferred from homology"/>
<keyword evidence="3" id="KW-0808">Transferase</keyword>
<dbReference type="InterPro" id="IPR002941">
    <property type="entry name" value="DNA_methylase_N4/N6"/>
</dbReference>
<dbReference type="REBASE" id="69512">
    <property type="entry name" value="M.Car44202ORF2545P"/>
</dbReference>
<dbReference type="EC" id="2.1.1.-" evidence="4"/>
<dbReference type="HOGENOM" id="CLU_024927_4_0_11"/>
<keyword evidence="2 6" id="KW-0489">Methyltransferase</keyword>
<evidence type="ECO:0000256" key="2">
    <source>
        <dbReference type="ARBA" id="ARBA00022603"/>
    </source>
</evidence>
<name>U3GSE2_9CORY</name>
<comment type="similarity">
    <text evidence="1 4">Belongs to the N(4)/N(6)-methyltransferase family.</text>
</comment>
<dbReference type="PANTHER" id="PTHR13370:SF3">
    <property type="entry name" value="TRNA (GUANINE(10)-N2)-METHYLTRANSFERASE HOMOLOG"/>
    <property type="match status" value="1"/>
</dbReference>
<evidence type="ECO:0000259" key="5">
    <source>
        <dbReference type="Pfam" id="PF01555"/>
    </source>
</evidence>
<evidence type="ECO:0000256" key="1">
    <source>
        <dbReference type="ARBA" id="ARBA00006594"/>
    </source>
</evidence>
<dbReference type="GO" id="GO:0003677">
    <property type="term" value="F:DNA binding"/>
    <property type="evidence" value="ECO:0007669"/>
    <property type="project" value="InterPro"/>
</dbReference>
<evidence type="ECO:0000256" key="4">
    <source>
        <dbReference type="RuleBase" id="RU362026"/>
    </source>
</evidence>
<evidence type="ECO:0000256" key="3">
    <source>
        <dbReference type="ARBA" id="ARBA00022679"/>
    </source>
</evidence>